<keyword evidence="1" id="KW-0732">Signal</keyword>
<reference evidence="2" key="1">
    <citation type="submission" date="2004-02" db="EMBL/GenBank/DDBJ databases">
        <title>Cloning, chromosomal localization, and expression of a gene encoding a secreted protein from Hessian fly [Mayetiola destructor (Say)] salivary glands.</title>
        <authorList>
            <person name="Chen M.-S."/>
            <person name="Zhu Y.-C."/>
            <person name="Stuart J.J."/>
            <person name="Maddur A."/>
        </authorList>
    </citation>
    <scope>NUCLEOTIDE SEQUENCE</scope>
</reference>
<accession>Q5DQR9</accession>
<sequence>MFNSQKLIIFSLLFAAVWVQFSKAAPKRRPQDVDLTLSLAQATPPVSDEQSRQIMFLVQHLDAAVLAYIDLLGYNVDNYVHWWKGISDDVKAKIASKFHSVAKDKKTVGSSSNVGREKELDKLAFETVRSFINDGTIPQQECWF</sequence>
<feature type="signal peptide" evidence="1">
    <location>
        <begin position="1"/>
        <end position="24"/>
    </location>
</feature>
<organism evidence="2">
    <name type="scientific">Mayetiola destructor</name>
    <name type="common">Hessian fly</name>
    <dbReference type="NCBI Taxonomy" id="39758"/>
    <lineage>
        <taxon>Eukaryota</taxon>
        <taxon>Metazoa</taxon>
        <taxon>Ecdysozoa</taxon>
        <taxon>Arthropoda</taxon>
        <taxon>Hexapoda</taxon>
        <taxon>Insecta</taxon>
        <taxon>Pterygota</taxon>
        <taxon>Neoptera</taxon>
        <taxon>Endopterygota</taxon>
        <taxon>Diptera</taxon>
        <taxon>Nematocera</taxon>
        <taxon>Sciaroidea</taxon>
        <taxon>Cecidomyiidae</taxon>
        <taxon>Mayetiola</taxon>
    </lineage>
</organism>
<protein>
    <submittedName>
        <fullName evidence="2">Secreted salivary gland protein SSGP-4A9</fullName>
    </submittedName>
</protein>
<dbReference type="EMBL" id="AY542323">
    <property type="protein sequence ID" value="AAT09151.1"/>
    <property type="molecule type" value="mRNA"/>
</dbReference>
<evidence type="ECO:0000313" key="2">
    <source>
        <dbReference type="EMBL" id="AAT09151.1"/>
    </source>
</evidence>
<evidence type="ECO:0000256" key="1">
    <source>
        <dbReference type="SAM" id="SignalP"/>
    </source>
</evidence>
<dbReference type="AlphaFoldDB" id="Q5DQR9"/>
<feature type="chain" id="PRO_5004255577" evidence="1">
    <location>
        <begin position="25"/>
        <end position="144"/>
    </location>
</feature>
<name>Q5DQR9_MAYDE</name>
<proteinExistence type="evidence at transcript level"/>